<feature type="domain" description="Growth factor receptor" evidence="4">
    <location>
        <begin position="66"/>
        <end position="173"/>
    </location>
</feature>
<keyword evidence="3" id="KW-0472">Membrane</keyword>
<dbReference type="InterPro" id="IPR053215">
    <property type="entry name" value="TKL_Ser/Thr_kinase"/>
</dbReference>
<dbReference type="InterPro" id="IPR006212">
    <property type="entry name" value="Furin_repeat"/>
</dbReference>
<evidence type="ECO:0000259" key="4">
    <source>
        <dbReference type="Pfam" id="PF14843"/>
    </source>
</evidence>
<keyword evidence="3" id="KW-0812">Transmembrane</keyword>
<dbReference type="PANTHER" id="PTHR45756:SF1">
    <property type="entry name" value="PROTEIN KINASE DOMAIN CONTAINING PROTEIN"/>
    <property type="match status" value="1"/>
</dbReference>
<feature type="non-terminal residue" evidence="5">
    <location>
        <position position="446"/>
    </location>
</feature>
<dbReference type="CDD" id="cd00064">
    <property type="entry name" value="FU"/>
    <property type="match status" value="4"/>
</dbReference>
<dbReference type="InterPro" id="IPR032778">
    <property type="entry name" value="GF_recep_IV"/>
</dbReference>
<evidence type="ECO:0000313" key="6">
    <source>
        <dbReference type="Proteomes" id="UP000789342"/>
    </source>
</evidence>
<dbReference type="OrthoDB" id="2412841at2759"/>
<sequence>CPSTCTSCSIPNFSTNSTRDEVQCSTCTTGHVLDNGRCVKACSAGKFVSPTDQFTCIACDTTCATCNGPSASQCLSCSNPTQFSLNGVCSANPCPSSYVAINTTCIKCHPDCLECTGPGLNQCTKCPPNRPILTKEGQCVEVCPIGTFEDSTGKCQACDPSCSSCTGPKNSQCLGCTDKLKILTNGTCGAGCSSGTVMLISERLCYNLNDSLIPSDNFSGKNDNYSRRKLTWWEILLIVITVFLLLVLLILAIRFFAVRRRRVKTNDFRDQIDEIAVAKKMNDLMNSTNNSLTSSQSSDPFDHQKQLPRPEIPHLRNEFDLESSVAFNNNGSDRNQYQRGRTSYLGKDYLKWKVGKKFGDSLVEEASNNYSGNWDGFNAVLASGSRSSLKRSSSGVRRSGNVIMGRFGYTNQVRQSGMGNIRNPFGDNSSSIYSVNSIGNNSIGEK</sequence>
<keyword evidence="3" id="KW-1133">Transmembrane helix</keyword>
<name>A0A9N9NQZ8_9GLOM</name>
<gene>
    <name evidence="5" type="ORF">AMORRO_LOCUS15449</name>
</gene>
<evidence type="ECO:0000256" key="2">
    <source>
        <dbReference type="SAM" id="MobiDB-lite"/>
    </source>
</evidence>
<dbReference type="Proteomes" id="UP000789342">
    <property type="component" value="Unassembled WGS sequence"/>
</dbReference>
<evidence type="ECO:0000256" key="1">
    <source>
        <dbReference type="ARBA" id="ARBA00023180"/>
    </source>
</evidence>
<evidence type="ECO:0000256" key="3">
    <source>
        <dbReference type="SAM" id="Phobius"/>
    </source>
</evidence>
<comment type="caution">
    <text evidence="5">The sequence shown here is derived from an EMBL/GenBank/DDBJ whole genome shotgun (WGS) entry which is preliminary data.</text>
</comment>
<dbReference type="Pfam" id="PF14843">
    <property type="entry name" value="GF_recep_IV"/>
    <property type="match status" value="1"/>
</dbReference>
<feature type="region of interest" description="Disordered" evidence="2">
    <location>
        <begin position="288"/>
        <end position="308"/>
    </location>
</feature>
<dbReference type="PANTHER" id="PTHR45756">
    <property type="entry name" value="PALMITOYLTRANSFERASE"/>
    <property type="match status" value="1"/>
</dbReference>
<feature type="transmembrane region" description="Helical" evidence="3">
    <location>
        <begin position="232"/>
        <end position="257"/>
    </location>
</feature>
<proteinExistence type="predicted"/>
<reference evidence="5" key="1">
    <citation type="submission" date="2021-06" db="EMBL/GenBank/DDBJ databases">
        <authorList>
            <person name="Kallberg Y."/>
            <person name="Tangrot J."/>
            <person name="Rosling A."/>
        </authorList>
    </citation>
    <scope>NUCLEOTIDE SEQUENCE</scope>
    <source>
        <strain evidence="5">CL551</strain>
    </source>
</reference>
<dbReference type="EMBL" id="CAJVPV010036521">
    <property type="protein sequence ID" value="CAG8753339.1"/>
    <property type="molecule type" value="Genomic_DNA"/>
</dbReference>
<dbReference type="SMART" id="SM00261">
    <property type="entry name" value="FU"/>
    <property type="match status" value="4"/>
</dbReference>
<dbReference type="AlphaFoldDB" id="A0A9N9NQZ8"/>
<dbReference type="SUPFAM" id="SSF57184">
    <property type="entry name" value="Growth factor receptor domain"/>
    <property type="match status" value="1"/>
</dbReference>
<dbReference type="Gene3D" id="2.10.220.10">
    <property type="entry name" value="Hormone Receptor, Insulin-like Growth Factor Receptor 1, Chain A, domain 2"/>
    <property type="match status" value="3"/>
</dbReference>
<keyword evidence="1" id="KW-0325">Glycoprotein</keyword>
<protein>
    <submittedName>
        <fullName evidence="5">11451_t:CDS:1</fullName>
    </submittedName>
</protein>
<feature type="non-terminal residue" evidence="5">
    <location>
        <position position="1"/>
    </location>
</feature>
<feature type="compositionally biased region" description="Low complexity" evidence="2">
    <location>
        <begin position="288"/>
        <end position="299"/>
    </location>
</feature>
<evidence type="ECO:0000313" key="5">
    <source>
        <dbReference type="EMBL" id="CAG8753339.1"/>
    </source>
</evidence>
<organism evidence="5 6">
    <name type="scientific">Acaulospora morrowiae</name>
    <dbReference type="NCBI Taxonomy" id="94023"/>
    <lineage>
        <taxon>Eukaryota</taxon>
        <taxon>Fungi</taxon>
        <taxon>Fungi incertae sedis</taxon>
        <taxon>Mucoromycota</taxon>
        <taxon>Glomeromycotina</taxon>
        <taxon>Glomeromycetes</taxon>
        <taxon>Diversisporales</taxon>
        <taxon>Acaulosporaceae</taxon>
        <taxon>Acaulospora</taxon>
    </lineage>
</organism>
<accession>A0A9N9NQZ8</accession>
<keyword evidence="6" id="KW-1185">Reference proteome</keyword>
<dbReference type="InterPro" id="IPR009030">
    <property type="entry name" value="Growth_fac_rcpt_cys_sf"/>
</dbReference>